<proteinExistence type="predicted"/>
<dbReference type="RefSeq" id="WP_065308998.1">
    <property type="nucleotide sequence ID" value="NZ_LOCQ01000058.1"/>
</dbReference>
<dbReference type="STRING" id="1747903.ASR47_100567"/>
<dbReference type="EMBL" id="LOCQ01000058">
    <property type="protein sequence ID" value="OBV38114.1"/>
    <property type="molecule type" value="Genomic_DNA"/>
</dbReference>
<dbReference type="Proteomes" id="UP000092713">
    <property type="component" value="Unassembled WGS sequence"/>
</dbReference>
<evidence type="ECO:0000313" key="2">
    <source>
        <dbReference type="Proteomes" id="UP000092713"/>
    </source>
</evidence>
<accession>A0A1A7BZC9</accession>
<name>A0A1A7BZC9_9BURK</name>
<dbReference type="AlphaFoldDB" id="A0A1A7BZC9"/>
<protein>
    <submittedName>
        <fullName evidence="1">Uncharacterized protein</fullName>
    </submittedName>
</protein>
<sequence>MKEHPILMNGAMVRATLADAKTQTRRIIKLPPAPAALGEWQASTIGGENGGRTAGSNKVPLQAVIWHTRTGKTLSCPHGQQGDRIWVRETWRSTGDGGRADYMAPRDMQPHQVWYEADGAAPESECTGKTRTSIHMPRWASRILMEIVSVRVERLNDCSEADAKAEGVMQLDADDSQRPEVRTKDGWQLCPTCAGTGLRSTLGAGGGVNFDVDCSECDTHLKLYRHLWEAINGAGSWAANPWCWAITFKRVAP</sequence>
<gene>
    <name evidence="1" type="ORF">ASR47_100567</name>
</gene>
<comment type="caution">
    <text evidence="1">The sequence shown here is derived from an EMBL/GenBank/DDBJ whole genome shotgun (WGS) entry which is preliminary data.</text>
</comment>
<organism evidence="1 2">
    <name type="scientific">Janthinobacterium psychrotolerans</name>
    <dbReference type="NCBI Taxonomy" id="1747903"/>
    <lineage>
        <taxon>Bacteria</taxon>
        <taxon>Pseudomonadati</taxon>
        <taxon>Pseudomonadota</taxon>
        <taxon>Betaproteobacteria</taxon>
        <taxon>Burkholderiales</taxon>
        <taxon>Oxalobacteraceae</taxon>
        <taxon>Janthinobacterium</taxon>
    </lineage>
</organism>
<reference evidence="1 2" key="1">
    <citation type="submission" date="2016-04" db="EMBL/GenBank/DDBJ databases">
        <title>Draft genome sequence of Janthinobacterium psychrotolerans sp. nov., isolated from freshwater sediments in Denmark.</title>
        <authorList>
            <person name="Gong X."/>
            <person name="Skrivergaard S."/>
            <person name="Korsgaard B.S."/>
            <person name="Schreiber L."/>
            <person name="Marshall I.P."/>
            <person name="Finster K."/>
            <person name="Schramm A."/>
        </authorList>
    </citation>
    <scope>NUCLEOTIDE SEQUENCE [LARGE SCALE GENOMIC DNA]</scope>
    <source>
        <strain evidence="1 2">S3-2</strain>
    </source>
</reference>
<keyword evidence="2" id="KW-1185">Reference proteome</keyword>
<dbReference type="OrthoDB" id="72471at2"/>
<evidence type="ECO:0000313" key="1">
    <source>
        <dbReference type="EMBL" id="OBV38114.1"/>
    </source>
</evidence>